<feature type="transmembrane region" description="Helical" evidence="4">
    <location>
        <begin position="276"/>
        <end position="297"/>
    </location>
</feature>
<keyword evidence="3 4" id="KW-0472">Membrane</keyword>
<keyword evidence="2 4" id="KW-1133">Transmembrane helix</keyword>
<dbReference type="HOGENOM" id="CLU_001265_59_9_5"/>
<feature type="transmembrane region" description="Helical" evidence="4">
    <location>
        <begin position="135"/>
        <end position="161"/>
    </location>
</feature>
<evidence type="ECO:0000259" key="5">
    <source>
        <dbReference type="PROSITE" id="PS50850"/>
    </source>
</evidence>
<feature type="transmembrane region" description="Helical" evidence="4">
    <location>
        <begin position="103"/>
        <end position="123"/>
    </location>
</feature>
<evidence type="ECO:0000313" key="7">
    <source>
        <dbReference type="Proteomes" id="UP000007150"/>
    </source>
</evidence>
<sequence length="407" mass="41707">MNEFRRGWPLLLGAFIGISVGVSSLYFYSFGIFLKPVGEAFGWSRSQSSLGPLVGTLGAAVASIPTGRLTDRFGPQRMALVSLLLLAVGLAGLGLATQGLASFLLLTALLSVATVGSTPLSYTRLIVGFFEAQRGLALGLTLAATGIGAILTPMLLGPFIAVHGWRAGYLLLSAIVLLSVPPVALLIRNYPAPRVESASAPPLAQIAASRPFILLSAIFLLASAAILGSVVQFPAMLSDYGLSPVQAGATAGAIGISMIVGRAICGLLLDRFAARLVTSAFFLLSALGLFALAYGGLPFALPGAIALGLSVGAEADLLAFLVARLFHRQAYGVAYGSIYAMFLLGAALGPALVGVSYELSGGYMIPFTINGGLLLLAALLALRLGAPGRSNSDISVPIANSMEGIPS</sequence>
<evidence type="ECO:0000313" key="6">
    <source>
        <dbReference type="EMBL" id="AEG51485.1"/>
    </source>
</evidence>
<feature type="transmembrane region" description="Helical" evidence="4">
    <location>
        <begin position="247"/>
        <end position="269"/>
    </location>
</feature>
<keyword evidence="1 4" id="KW-0812">Transmembrane</keyword>
<dbReference type="InterPro" id="IPR011701">
    <property type="entry name" value="MFS"/>
</dbReference>
<feature type="transmembrane region" description="Helical" evidence="4">
    <location>
        <begin position="303"/>
        <end position="326"/>
    </location>
</feature>
<reference evidence="6 7" key="1">
    <citation type="submission" date="2011-05" db="EMBL/GenBank/DDBJ databases">
        <title>Complete sequence of chromosome 2 of Sphingobium chlorophenolicum L-1.</title>
        <authorList>
            <consortium name="US DOE Joint Genome Institute"/>
            <person name="Lucas S."/>
            <person name="Han J."/>
            <person name="Lapidus A."/>
            <person name="Cheng J.-F."/>
            <person name="Goodwin L."/>
            <person name="Pitluck S."/>
            <person name="Peters L."/>
            <person name="Daligault H."/>
            <person name="Han C."/>
            <person name="Tapia R."/>
            <person name="Land M."/>
            <person name="Hauser L."/>
            <person name="Kyrpides N."/>
            <person name="Ivanova N."/>
            <person name="Pagani I."/>
            <person name="Turner P."/>
            <person name="Copley S."/>
            <person name="Woyke T."/>
        </authorList>
    </citation>
    <scope>NUCLEOTIDE SEQUENCE [LARGE SCALE GENOMIC DNA]</scope>
    <source>
        <strain evidence="6 7">L-1</strain>
    </source>
</reference>
<feature type="domain" description="Major facilitator superfamily (MFS) profile" evidence="5">
    <location>
        <begin position="10"/>
        <end position="389"/>
    </location>
</feature>
<dbReference type="EMBL" id="CP002799">
    <property type="protein sequence ID" value="AEG51485.1"/>
    <property type="molecule type" value="Genomic_DNA"/>
</dbReference>
<evidence type="ECO:0000256" key="3">
    <source>
        <dbReference type="ARBA" id="ARBA00023136"/>
    </source>
</evidence>
<protein>
    <submittedName>
        <fullName evidence="6">Major facilitator superfamily MFS_1</fullName>
    </submittedName>
</protein>
<feature type="transmembrane region" description="Helical" evidence="4">
    <location>
        <begin position="363"/>
        <end position="382"/>
    </location>
</feature>
<dbReference type="STRING" id="690566.Sphch_3904"/>
<dbReference type="SUPFAM" id="SSF103473">
    <property type="entry name" value="MFS general substrate transporter"/>
    <property type="match status" value="1"/>
</dbReference>
<dbReference type="InterPro" id="IPR050327">
    <property type="entry name" value="Proton-linked_MCT"/>
</dbReference>
<evidence type="ECO:0000256" key="2">
    <source>
        <dbReference type="ARBA" id="ARBA00022989"/>
    </source>
</evidence>
<dbReference type="PANTHER" id="PTHR11360">
    <property type="entry name" value="MONOCARBOXYLATE TRANSPORTER"/>
    <property type="match status" value="1"/>
</dbReference>
<dbReference type="Proteomes" id="UP000007150">
    <property type="component" value="Chromosome 2"/>
</dbReference>
<feature type="transmembrane region" description="Helical" evidence="4">
    <location>
        <begin position="78"/>
        <end position="97"/>
    </location>
</feature>
<dbReference type="PANTHER" id="PTHR11360:SF290">
    <property type="entry name" value="MONOCARBOXYLATE MFS PERMEASE"/>
    <property type="match status" value="1"/>
</dbReference>
<dbReference type="KEGG" id="sch:Sphch_3904"/>
<feature type="transmembrane region" description="Helical" evidence="4">
    <location>
        <begin position="338"/>
        <end position="357"/>
    </location>
</feature>
<proteinExistence type="predicted"/>
<dbReference type="InterPro" id="IPR020846">
    <property type="entry name" value="MFS_dom"/>
</dbReference>
<name>F6F1R9_SPHCR</name>
<dbReference type="AlphaFoldDB" id="F6F1R9"/>
<dbReference type="Pfam" id="PF07690">
    <property type="entry name" value="MFS_1"/>
    <property type="match status" value="1"/>
</dbReference>
<feature type="transmembrane region" description="Helical" evidence="4">
    <location>
        <begin position="49"/>
        <end position="66"/>
    </location>
</feature>
<accession>F6F1R9</accession>
<dbReference type="Gene3D" id="1.20.1250.20">
    <property type="entry name" value="MFS general substrate transporter like domains"/>
    <property type="match status" value="2"/>
</dbReference>
<dbReference type="GO" id="GO:0022857">
    <property type="term" value="F:transmembrane transporter activity"/>
    <property type="evidence" value="ECO:0007669"/>
    <property type="project" value="InterPro"/>
</dbReference>
<gene>
    <name evidence="6" type="ORF">Sphch_3904</name>
</gene>
<evidence type="ECO:0000256" key="4">
    <source>
        <dbReference type="SAM" id="Phobius"/>
    </source>
</evidence>
<feature type="transmembrane region" description="Helical" evidence="4">
    <location>
        <begin position="212"/>
        <end position="235"/>
    </location>
</feature>
<feature type="transmembrane region" description="Helical" evidence="4">
    <location>
        <begin position="7"/>
        <end position="29"/>
    </location>
</feature>
<dbReference type="InterPro" id="IPR036259">
    <property type="entry name" value="MFS_trans_sf"/>
</dbReference>
<evidence type="ECO:0000256" key="1">
    <source>
        <dbReference type="ARBA" id="ARBA00022692"/>
    </source>
</evidence>
<dbReference type="RefSeq" id="WP_013849709.1">
    <property type="nucleotide sequence ID" value="NC_015594.1"/>
</dbReference>
<feature type="transmembrane region" description="Helical" evidence="4">
    <location>
        <begin position="167"/>
        <end position="187"/>
    </location>
</feature>
<keyword evidence="7" id="KW-1185">Reference proteome</keyword>
<organism evidence="6 7">
    <name type="scientific">Sphingobium chlorophenolicum L-1</name>
    <dbReference type="NCBI Taxonomy" id="690566"/>
    <lineage>
        <taxon>Bacteria</taxon>
        <taxon>Pseudomonadati</taxon>
        <taxon>Pseudomonadota</taxon>
        <taxon>Alphaproteobacteria</taxon>
        <taxon>Sphingomonadales</taxon>
        <taxon>Sphingomonadaceae</taxon>
        <taxon>Sphingobium</taxon>
    </lineage>
</organism>
<dbReference type="PROSITE" id="PS50850">
    <property type="entry name" value="MFS"/>
    <property type="match status" value="1"/>
</dbReference>